<accession>A0AAD5VFH0</accession>
<sequence>MSSDSSHDSHIQPLQFKGEIMDFDIDEGTGPPSPALTATHPNASLSRFPRDDPNVDENTRLRNRIAELESLVRELRGTTNLFLNRISKPNNTSSGKPHPRWAEPNFCDGDATEKWHSRSSRRTQAQFARQRREFQENNGQIDGANATPVVKVEQDASQRHLYRLSQSPPSLNGHTHNSGNCSPSDNSSLCSYPSSSNSNVEYNHNRQNGTPSLGMSNNNDLYYHQPYIRPSDPSPVQPSCTCLTNPAAGHPLIALTHQLQTTMDMMRQLPEHNNRNQCLIMKRITDLNDMMHGGNAGEQQPQPQPTQQFDGLPTPTETELLSPVSASSHSSIGNTLQQEWPTMTATQTAHYDNYFPAVGAGEQGVYHHKTYHIN</sequence>
<keyword evidence="3" id="KW-1185">Reference proteome</keyword>
<proteinExistence type="predicted"/>
<feature type="compositionally biased region" description="Low complexity" evidence="1">
    <location>
        <begin position="322"/>
        <end position="331"/>
    </location>
</feature>
<feature type="compositionally biased region" description="Polar residues" evidence="1">
    <location>
        <begin position="200"/>
        <end position="216"/>
    </location>
</feature>
<protein>
    <submittedName>
        <fullName evidence="2">Uncharacterized protein</fullName>
    </submittedName>
</protein>
<name>A0AAD5VFH0_9APHY</name>
<evidence type="ECO:0000313" key="3">
    <source>
        <dbReference type="Proteomes" id="UP001212997"/>
    </source>
</evidence>
<dbReference type="AlphaFoldDB" id="A0AAD5VFH0"/>
<dbReference type="Proteomes" id="UP001212997">
    <property type="component" value="Unassembled WGS sequence"/>
</dbReference>
<gene>
    <name evidence="2" type="ORF">NLI96_g80</name>
</gene>
<evidence type="ECO:0000313" key="2">
    <source>
        <dbReference type="EMBL" id="KAJ3492318.1"/>
    </source>
</evidence>
<feature type="compositionally biased region" description="Low complexity" evidence="1">
    <location>
        <begin position="299"/>
        <end position="308"/>
    </location>
</feature>
<organism evidence="2 3">
    <name type="scientific">Meripilus lineatus</name>
    <dbReference type="NCBI Taxonomy" id="2056292"/>
    <lineage>
        <taxon>Eukaryota</taxon>
        <taxon>Fungi</taxon>
        <taxon>Dikarya</taxon>
        <taxon>Basidiomycota</taxon>
        <taxon>Agaricomycotina</taxon>
        <taxon>Agaricomycetes</taxon>
        <taxon>Polyporales</taxon>
        <taxon>Meripilaceae</taxon>
        <taxon>Meripilus</taxon>
    </lineage>
</organism>
<feature type="region of interest" description="Disordered" evidence="1">
    <location>
        <begin position="1"/>
        <end position="57"/>
    </location>
</feature>
<dbReference type="EMBL" id="JANAWD010000001">
    <property type="protein sequence ID" value="KAJ3492318.1"/>
    <property type="molecule type" value="Genomic_DNA"/>
</dbReference>
<feature type="compositionally biased region" description="Polar residues" evidence="1">
    <location>
        <begin position="165"/>
        <end position="179"/>
    </location>
</feature>
<comment type="caution">
    <text evidence="2">The sequence shown here is derived from an EMBL/GenBank/DDBJ whole genome shotgun (WGS) entry which is preliminary data.</text>
</comment>
<evidence type="ECO:0000256" key="1">
    <source>
        <dbReference type="SAM" id="MobiDB-lite"/>
    </source>
</evidence>
<feature type="region of interest" description="Disordered" evidence="1">
    <location>
        <begin position="165"/>
        <end position="216"/>
    </location>
</feature>
<reference evidence="2" key="1">
    <citation type="submission" date="2022-07" db="EMBL/GenBank/DDBJ databases">
        <title>Genome Sequence of Physisporinus lineatus.</title>
        <authorList>
            <person name="Buettner E."/>
        </authorList>
    </citation>
    <scope>NUCLEOTIDE SEQUENCE</scope>
    <source>
        <strain evidence="2">VT162</strain>
    </source>
</reference>
<feature type="compositionally biased region" description="Basic and acidic residues" evidence="1">
    <location>
        <begin position="1"/>
        <end position="10"/>
    </location>
</feature>
<feature type="region of interest" description="Disordered" evidence="1">
    <location>
        <begin position="112"/>
        <end position="148"/>
    </location>
</feature>
<feature type="compositionally biased region" description="Basic and acidic residues" evidence="1">
    <location>
        <begin position="48"/>
        <end position="57"/>
    </location>
</feature>
<feature type="compositionally biased region" description="Low complexity" evidence="1">
    <location>
        <begin position="180"/>
        <end position="199"/>
    </location>
</feature>
<feature type="region of interest" description="Disordered" evidence="1">
    <location>
        <begin position="290"/>
        <end position="333"/>
    </location>
</feature>